<dbReference type="GO" id="GO:0015149">
    <property type="term" value="F:hexose transmembrane transporter activity"/>
    <property type="evidence" value="ECO:0007669"/>
    <property type="project" value="TreeGrafter"/>
</dbReference>
<organism evidence="8 9">
    <name type="scientific">Monilinia fructigena</name>
    <dbReference type="NCBI Taxonomy" id="38457"/>
    <lineage>
        <taxon>Eukaryota</taxon>
        <taxon>Fungi</taxon>
        <taxon>Dikarya</taxon>
        <taxon>Ascomycota</taxon>
        <taxon>Pezizomycotina</taxon>
        <taxon>Leotiomycetes</taxon>
        <taxon>Helotiales</taxon>
        <taxon>Sclerotiniaceae</taxon>
        <taxon>Monilinia</taxon>
    </lineage>
</organism>
<dbReference type="Proteomes" id="UP000249056">
    <property type="component" value="Unassembled WGS sequence"/>
</dbReference>
<dbReference type="Pfam" id="PF00083">
    <property type="entry name" value="Sugar_tr"/>
    <property type="match status" value="1"/>
</dbReference>
<proteinExistence type="predicted"/>
<feature type="transmembrane region" description="Helical" evidence="7">
    <location>
        <begin position="122"/>
        <end position="143"/>
    </location>
</feature>
<evidence type="ECO:0000256" key="4">
    <source>
        <dbReference type="ARBA" id="ARBA00022989"/>
    </source>
</evidence>
<sequence>MACYCQRPSKGYENTPADSGHGVSIAEEIGRLDIKPSEEEEEEEERLLHEPELTRRDSATSKTSSQKSIPNVGFFQVIRDPLYQPAVIAVIGIMFAQQLCGINSIIMYSVSLLSGLLPVSSSIITILISVVNLVATIACAPLADKIGRKTCLLLSITGMGTMSLALALSLRWEIKILSAISVILFVTFLLQDLALFPFIMASEFVGQKLSGLLKV</sequence>
<dbReference type="InterPro" id="IPR005828">
    <property type="entry name" value="MFS_sugar_transport-like"/>
</dbReference>
<dbReference type="GO" id="GO:0016020">
    <property type="term" value="C:membrane"/>
    <property type="evidence" value="ECO:0007669"/>
    <property type="project" value="UniProtKB-SubCell"/>
</dbReference>
<protein>
    <recommendedName>
        <fullName evidence="10">Major facilitator superfamily (MFS) profile domain-containing protein</fullName>
    </recommendedName>
</protein>
<evidence type="ECO:0000256" key="6">
    <source>
        <dbReference type="SAM" id="MobiDB-lite"/>
    </source>
</evidence>
<accession>A0A395ISS5</accession>
<dbReference type="OrthoDB" id="4540492at2759"/>
<keyword evidence="4 7" id="KW-1133">Transmembrane helix</keyword>
<keyword evidence="3 7" id="KW-0812">Transmembrane</keyword>
<evidence type="ECO:0000256" key="3">
    <source>
        <dbReference type="ARBA" id="ARBA00022692"/>
    </source>
</evidence>
<feature type="transmembrane region" description="Helical" evidence="7">
    <location>
        <begin position="150"/>
        <end position="170"/>
    </location>
</feature>
<dbReference type="Gene3D" id="1.20.1250.20">
    <property type="entry name" value="MFS general substrate transporter like domains"/>
    <property type="match status" value="1"/>
</dbReference>
<evidence type="ECO:0000256" key="7">
    <source>
        <dbReference type="SAM" id="Phobius"/>
    </source>
</evidence>
<dbReference type="PANTHER" id="PTHR23503">
    <property type="entry name" value="SOLUTE CARRIER FAMILY 2"/>
    <property type="match status" value="1"/>
</dbReference>
<evidence type="ECO:0008006" key="10">
    <source>
        <dbReference type="Google" id="ProtNLM"/>
    </source>
</evidence>
<gene>
    <name evidence="8" type="ORF">DID88_009532</name>
</gene>
<evidence type="ECO:0000256" key="1">
    <source>
        <dbReference type="ARBA" id="ARBA00004370"/>
    </source>
</evidence>
<dbReference type="SUPFAM" id="SSF103473">
    <property type="entry name" value="MFS general substrate transporter"/>
    <property type="match status" value="1"/>
</dbReference>
<dbReference type="EMBL" id="QKRW01000032">
    <property type="protein sequence ID" value="RAL61399.1"/>
    <property type="molecule type" value="Genomic_DNA"/>
</dbReference>
<dbReference type="PANTHER" id="PTHR23503:SF8">
    <property type="entry name" value="FACILITATED GLUCOSE TRANSPORTER PROTEIN 1"/>
    <property type="match status" value="1"/>
</dbReference>
<evidence type="ECO:0000313" key="8">
    <source>
        <dbReference type="EMBL" id="RAL61399.1"/>
    </source>
</evidence>
<dbReference type="InterPro" id="IPR036259">
    <property type="entry name" value="MFS_trans_sf"/>
</dbReference>
<feature type="compositionally biased region" description="Basic and acidic residues" evidence="6">
    <location>
        <begin position="28"/>
        <end position="37"/>
    </location>
</feature>
<keyword evidence="9" id="KW-1185">Reference proteome</keyword>
<evidence type="ECO:0000256" key="2">
    <source>
        <dbReference type="ARBA" id="ARBA00022448"/>
    </source>
</evidence>
<name>A0A395ISS5_9HELO</name>
<feature type="region of interest" description="Disordered" evidence="6">
    <location>
        <begin position="1"/>
        <end position="67"/>
    </location>
</feature>
<feature type="transmembrane region" description="Helical" evidence="7">
    <location>
        <begin position="86"/>
        <end position="110"/>
    </location>
</feature>
<keyword evidence="5 7" id="KW-0472">Membrane</keyword>
<evidence type="ECO:0000256" key="5">
    <source>
        <dbReference type="ARBA" id="ARBA00023136"/>
    </source>
</evidence>
<reference evidence="8 9" key="1">
    <citation type="submission" date="2018-06" db="EMBL/GenBank/DDBJ databases">
        <title>Genome Sequence of the Brown Rot Fungal Pathogen Monilinia fructigena.</title>
        <authorList>
            <person name="Landi L."/>
            <person name="De Miccolis Angelini R.M."/>
            <person name="Pollastro S."/>
            <person name="Abate D."/>
            <person name="Faretra F."/>
            <person name="Romanazzi G."/>
        </authorList>
    </citation>
    <scope>NUCLEOTIDE SEQUENCE [LARGE SCALE GENOMIC DNA]</scope>
    <source>
        <strain evidence="8 9">Mfrg269</strain>
    </source>
</reference>
<feature type="compositionally biased region" description="Basic and acidic residues" evidence="6">
    <location>
        <begin position="46"/>
        <end position="59"/>
    </location>
</feature>
<dbReference type="AlphaFoldDB" id="A0A395ISS5"/>
<dbReference type="InterPro" id="IPR045263">
    <property type="entry name" value="GLUT"/>
</dbReference>
<evidence type="ECO:0000313" key="9">
    <source>
        <dbReference type="Proteomes" id="UP000249056"/>
    </source>
</evidence>
<feature type="transmembrane region" description="Helical" evidence="7">
    <location>
        <begin position="176"/>
        <end position="199"/>
    </location>
</feature>
<comment type="caution">
    <text evidence="8">The sequence shown here is derived from an EMBL/GenBank/DDBJ whole genome shotgun (WGS) entry which is preliminary data.</text>
</comment>
<keyword evidence="2" id="KW-0813">Transport</keyword>
<comment type="subcellular location">
    <subcellularLocation>
        <location evidence="1">Membrane</location>
    </subcellularLocation>
</comment>